<comment type="caution">
    <text evidence="4">The sequence shown here is derived from an EMBL/GenBank/DDBJ whole genome shotgun (WGS) entry which is preliminary data.</text>
</comment>
<dbReference type="InterPro" id="IPR050640">
    <property type="entry name" value="Bact_2-comp_sensor_kinase"/>
</dbReference>
<feature type="transmembrane region" description="Helical" evidence="1">
    <location>
        <begin position="20"/>
        <end position="41"/>
    </location>
</feature>
<keyword evidence="4" id="KW-0808">Transferase</keyword>
<sequence>MRDRRFWQRKLVWNITVAEFSAWLFYNLFWGAFFFVVMILSYQIKHPLGQVRIIAIDVALKMLCTLPAWWFLLRVWKKKTFSLTLLFHLLYIPFFSFSWVYSFGHILNDCGLGKFDFSTMMYDVYIGAFFYSLQFALYHAYRFYLRTKEQLIREQALKDLAYQSEIKALKAQIEPHFLFNTLNSISASVPPSLEKTRVLIAQLADTFRYALKVSECQSVRLEEELNFVKTWLALEHYRFGNRLQVDFRIDPSVLRTNVPPMILQPLVENALNHGISPLVNGGTVTIICQREEEFIHITISDTGIGYSGDLDILFTKGIGLKSTAERIDRLYNEKLTARRNLQGLAFMFRIPLTGFQLS</sequence>
<name>A0ABS9KZ43_9BACT</name>
<feature type="domain" description="Signal transduction histidine kinase internal region" evidence="3">
    <location>
        <begin position="165"/>
        <end position="243"/>
    </location>
</feature>
<evidence type="ECO:0000259" key="2">
    <source>
        <dbReference type="Pfam" id="PF02518"/>
    </source>
</evidence>
<dbReference type="Pfam" id="PF02518">
    <property type="entry name" value="HATPase_c"/>
    <property type="match status" value="1"/>
</dbReference>
<dbReference type="GO" id="GO:0016301">
    <property type="term" value="F:kinase activity"/>
    <property type="evidence" value="ECO:0007669"/>
    <property type="project" value="UniProtKB-KW"/>
</dbReference>
<keyword evidence="4" id="KW-0418">Kinase</keyword>
<keyword evidence="1" id="KW-0812">Transmembrane</keyword>
<dbReference type="Pfam" id="PF06580">
    <property type="entry name" value="His_kinase"/>
    <property type="match status" value="1"/>
</dbReference>
<dbReference type="PANTHER" id="PTHR34220:SF7">
    <property type="entry name" value="SENSOR HISTIDINE KINASE YPDA"/>
    <property type="match status" value="1"/>
</dbReference>
<organism evidence="4 5">
    <name type="scientific">Terrimonas ginsenosidimutans</name>
    <dbReference type="NCBI Taxonomy" id="2908004"/>
    <lineage>
        <taxon>Bacteria</taxon>
        <taxon>Pseudomonadati</taxon>
        <taxon>Bacteroidota</taxon>
        <taxon>Chitinophagia</taxon>
        <taxon>Chitinophagales</taxon>
        <taxon>Chitinophagaceae</taxon>
        <taxon>Terrimonas</taxon>
    </lineage>
</organism>
<dbReference type="EMBL" id="JAKLTR010000022">
    <property type="protein sequence ID" value="MCG2617566.1"/>
    <property type="molecule type" value="Genomic_DNA"/>
</dbReference>
<keyword evidence="1" id="KW-1133">Transmembrane helix</keyword>
<dbReference type="Gene3D" id="3.30.565.10">
    <property type="entry name" value="Histidine kinase-like ATPase, C-terminal domain"/>
    <property type="match status" value="1"/>
</dbReference>
<feature type="transmembrane region" description="Helical" evidence="1">
    <location>
        <begin position="85"/>
        <end position="104"/>
    </location>
</feature>
<dbReference type="RefSeq" id="WP_237876347.1">
    <property type="nucleotide sequence ID" value="NZ_JAKLTR010000022.1"/>
</dbReference>
<keyword evidence="1" id="KW-0472">Membrane</keyword>
<protein>
    <submittedName>
        <fullName evidence="4">Histidine kinase</fullName>
    </submittedName>
</protein>
<dbReference type="InterPro" id="IPR010559">
    <property type="entry name" value="Sig_transdc_His_kin_internal"/>
</dbReference>
<evidence type="ECO:0000256" key="1">
    <source>
        <dbReference type="SAM" id="Phobius"/>
    </source>
</evidence>
<feature type="transmembrane region" description="Helical" evidence="1">
    <location>
        <begin position="53"/>
        <end position="73"/>
    </location>
</feature>
<dbReference type="PANTHER" id="PTHR34220">
    <property type="entry name" value="SENSOR HISTIDINE KINASE YPDA"/>
    <property type="match status" value="1"/>
</dbReference>
<gene>
    <name evidence="4" type="ORF">LZZ85_24920</name>
</gene>
<evidence type="ECO:0000313" key="4">
    <source>
        <dbReference type="EMBL" id="MCG2617566.1"/>
    </source>
</evidence>
<evidence type="ECO:0000313" key="5">
    <source>
        <dbReference type="Proteomes" id="UP001165367"/>
    </source>
</evidence>
<dbReference type="Proteomes" id="UP001165367">
    <property type="component" value="Unassembled WGS sequence"/>
</dbReference>
<dbReference type="InterPro" id="IPR003594">
    <property type="entry name" value="HATPase_dom"/>
</dbReference>
<dbReference type="InterPro" id="IPR036890">
    <property type="entry name" value="HATPase_C_sf"/>
</dbReference>
<feature type="domain" description="Histidine kinase/HSP90-like ATPase" evidence="2">
    <location>
        <begin position="262"/>
        <end position="353"/>
    </location>
</feature>
<accession>A0ABS9KZ43</accession>
<evidence type="ECO:0000259" key="3">
    <source>
        <dbReference type="Pfam" id="PF06580"/>
    </source>
</evidence>
<keyword evidence="5" id="KW-1185">Reference proteome</keyword>
<dbReference type="SUPFAM" id="SSF55874">
    <property type="entry name" value="ATPase domain of HSP90 chaperone/DNA topoisomerase II/histidine kinase"/>
    <property type="match status" value="1"/>
</dbReference>
<proteinExistence type="predicted"/>
<feature type="transmembrane region" description="Helical" evidence="1">
    <location>
        <begin position="124"/>
        <end position="145"/>
    </location>
</feature>
<reference evidence="4" key="1">
    <citation type="submission" date="2022-01" db="EMBL/GenBank/DDBJ databases">
        <authorList>
            <person name="Jo J.-H."/>
            <person name="Im W.-T."/>
        </authorList>
    </citation>
    <scope>NUCLEOTIDE SEQUENCE</scope>
    <source>
        <strain evidence="4">NA20</strain>
    </source>
</reference>